<accession>A0AB34KZG7</accession>
<protein>
    <recommendedName>
        <fullName evidence="2">5'-3' DNA helicase ZGRF1-like N-terminal domain-containing protein</fullName>
    </recommendedName>
</protein>
<sequence>MSTAVHRSSTPSLSIPPSQNTAPVLEFNCLYTHDIRRKQKRWQDGFLRFHTFNKRVMVYDVPRNFVGDVHWKADEAVQEGDEVTLEREAVLVQVAEAVGRTETDLTELKQSARKGRRGEGGEGSSPARAVATPSKVMGPPPARLAVGSTAGGKTQLKHRSLNALLGTPKGRIGKASVPVKSPFEMRQAAENEEWESGRPPKRPREDPWIVTRTTTTPKPDAKKETPLRKRTTDARAKAARRGSLPSCQRRLGTKEVIDLSDDGDDSPSKLLPVYSTDAAGPGSSPVREISGPVPSTRKEPVRSSSPAFQVQASKSKEKRADAEHQRPNGRAEERRQDAGERRAAAAAAPPLAPPFLPTSTKASQILRMATGGPKRRTLACLDDTSSSPGDFPDQTPAAENAKAPASKRKTQRELLEERLAKMRRLAQQKADDLNDVINDAEATASELHTIDSAPMSNKDATRANAADPEVLKKPTQYSAPRHEAIIDRPASRAPNVSVHRIPSPAAQTAKRMETAHQDSIEPNRVPQPADSPDTGSAGPAMPDAPTAVIERMEVEPRPHAKVPSPSPPPKEPSPRQARRKPGIGRKEIRKSAQNCFPTALDLATDGTSTVMLSKPFSAPKPPSEPKPAPRVAVPDPWTREAFDLFTWRPPGWDEEKWCVSGNDNNVAS</sequence>
<evidence type="ECO:0000313" key="3">
    <source>
        <dbReference type="EMBL" id="KAL1588813.1"/>
    </source>
</evidence>
<feature type="compositionally biased region" description="Basic and acidic residues" evidence="1">
    <location>
        <begin position="510"/>
        <end position="521"/>
    </location>
</feature>
<dbReference type="GO" id="GO:0006302">
    <property type="term" value="P:double-strand break repair"/>
    <property type="evidence" value="ECO:0007669"/>
    <property type="project" value="TreeGrafter"/>
</dbReference>
<dbReference type="Proteomes" id="UP000803884">
    <property type="component" value="Unassembled WGS sequence"/>
</dbReference>
<feature type="region of interest" description="Disordered" evidence="1">
    <location>
        <begin position="103"/>
        <end position="140"/>
    </location>
</feature>
<feature type="compositionally biased region" description="Basic and acidic residues" evidence="1">
    <location>
        <begin position="219"/>
        <end position="236"/>
    </location>
</feature>
<feature type="compositionally biased region" description="Basic and acidic residues" evidence="1">
    <location>
        <begin position="195"/>
        <end position="207"/>
    </location>
</feature>
<feature type="region of interest" description="Disordered" evidence="1">
    <location>
        <begin position="447"/>
        <end position="596"/>
    </location>
</feature>
<dbReference type="Pfam" id="PF10382">
    <property type="entry name" value="ZGRF1-like_N"/>
    <property type="match status" value="1"/>
</dbReference>
<dbReference type="GeneID" id="96004168"/>
<dbReference type="GO" id="GO:0005634">
    <property type="term" value="C:nucleus"/>
    <property type="evidence" value="ECO:0007669"/>
    <property type="project" value="TreeGrafter"/>
</dbReference>
<evidence type="ECO:0000256" key="1">
    <source>
        <dbReference type="SAM" id="MobiDB-lite"/>
    </source>
</evidence>
<feature type="domain" description="5'-3' DNA helicase ZGRF1-like N-terminal" evidence="2">
    <location>
        <begin position="24"/>
        <end position="105"/>
    </location>
</feature>
<dbReference type="PANTHER" id="PTHR28535:SF1">
    <property type="entry name" value="PROTEIN ZGRF1"/>
    <property type="match status" value="1"/>
</dbReference>
<comment type="caution">
    <text evidence="3">The sequence shown here is derived from an EMBL/GenBank/DDBJ whole genome shotgun (WGS) entry which is preliminary data.</text>
</comment>
<dbReference type="AlphaFoldDB" id="A0AB34KZG7"/>
<gene>
    <name evidence="3" type="ORF">WHR41_02724</name>
</gene>
<name>A0AB34KZG7_9PEZI</name>
<dbReference type="EMBL" id="JAAQHG020000006">
    <property type="protein sequence ID" value="KAL1588813.1"/>
    <property type="molecule type" value="Genomic_DNA"/>
</dbReference>
<evidence type="ECO:0000259" key="2">
    <source>
        <dbReference type="Pfam" id="PF10382"/>
    </source>
</evidence>
<organism evidence="3 4">
    <name type="scientific">Cladosporium halotolerans</name>
    <dbReference type="NCBI Taxonomy" id="1052096"/>
    <lineage>
        <taxon>Eukaryota</taxon>
        <taxon>Fungi</taxon>
        <taxon>Dikarya</taxon>
        <taxon>Ascomycota</taxon>
        <taxon>Pezizomycotina</taxon>
        <taxon>Dothideomycetes</taxon>
        <taxon>Dothideomycetidae</taxon>
        <taxon>Cladosporiales</taxon>
        <taxon>Cladosporiaceae</taxon>
        <taxon>Cladosporium</taxon>
    </lineage>
</organism>
<feature type="region of interest" description="Disordered" evidence="1">
    <location>
        <begin position="611"/>
        <end position="635"/>
    </location>
</feature>
<feature type="compositionally biased region" description="Polar residues" evidence="1">
    <location>
        <begin position="302"/>
        <end position="313"/>
    </location>
</feature>
<dbReference type="PANTHER" id="PTHR28535">
    <property type="entry name" value="ZINC FINGER GRF-TYPE CONTAINING 1"/>
    <property type="match status" value="1"/>
</dbReference>
<proteinExistence type="predicted"/>
<dbReference type="GO" id="GO:0035861">
    <property type="term" value="C:site of double-strand break"/>
    <property type="evidence" value="ECO:0007669"/>
    <property type="project" value="TreeGrafter"/>
</dbReference>
<feature type="region of interest" description="Disordered" evidence="1">
    <location>
        <begin position="163"/>
        <end position="413"/>
    </location>
</feature>
<dbReference type="InterPro" id="IPR052800">
    <property type="entry name" value="DNA_Repair_Helicase_ZGRF1"/>
</dbReference>
<keyword evidence="4" id="KW-1185">Reference proteome</keyword>
<dbReference type="RefSeq" id="XP_069231918.1">
    <property type="nucleotide sequence ID" value="XM_069371330.1"/>
</dbReference>
<evidence type="ECO:0000313" key="4">
    <source>
        <dbReference type="Proteomes" id="UP000803884"/>
    </source>
</evidence>
<feature type="compositionally biased region" description="Basic and acidic residues" evidence="1">
    <location>
        <begin position="480"/>
        <end position="490"/>
    </location>
</feature>
<dbReference type="InterPro" id="IPR018838">
    <property type="entry name" value="ZGRF1-like_N"/>
</dbReference>
<reference evidence="3 4" key="1">
    <citation type="journal article" date="2020" name="Microbiol. Resour. Announc.">
        <title>Draft Genome Sequence of a Cladosporium Species Isolated from the Mesophotic Ascidian Didemnum maculosum.</title>
        <authorList>
            <person name="Gioti A."/>
            <person name="Siaperas R."/>
            <person name="Nikolaivits E."/>
            <person name="Le Goff G."/>
            <person name="Ouazzani J."/>
            <person name="Kotoulas G."/>
            <person name="Topakas E."/>
        </authorList>
    </citation>
    <scope>NUCLEOTIDE SEQUENCE [LARGE SCALE GENOMIC DNA]</scope>
    <source>
        <strain evidence="3 4">TM138-S3</strain>
    </source>
</reference>
<feature type="compositionally biased region" description="Basic and acidic residues" evidence="1">
    <location>
        <begin position="314"/>
        <end position="343"/>
    </location>
</feature>
<feature type="compositionally biased region" description="Pro residues" evidence="1">
    <location>
        <begin position="618"/>
        <end position="628"/>
    </location>
</feature>